<protein>
    <recommendedName>
        <fullName evidence="3">Secreted protein</fullName>
    </recommendedName>
</protein>
<dbReference type="EMBL" id="BAAAPF010000160">
    <property type="protein sequence ID" value="GAA2134574.1"/>
    <property type="molecule type" value="Genomic_DNA"/>
</dbReference>
<gene>
    <name evidence="1" type="ORF">GCM10009802_43170</name>
</gene>
<keyword evidence="2" id="KW-1185">Reference proteome</keyword>
<reference evidence="1 2" key="1">
    <citation type="journal article" date="2019" name="Int. J. Syst. Evol. Microbiol.">
        <title>The Global Catalogue of Microorganisms (GCM) 10K type strain sequencing project: providing services to taxonomists for standard genome sequencing and annotation.</title>
        <authorList>
            <consortium name="The Broad Institute Genomics Platform"/>
            <consortium name="The Broad Institute Genome Sequencing Center for Infectious Disease"/>
            <person name="Wu L."/>
            <person name="Ma J."/>
        </authorList>
    </citation>
    <scope>NUCLEOTIDE SEQUENCE [LARGE SCALE GENOMIC DNA]</scope>
    <source>
        <strain evidence="1 2">JCM 15481</strain>
    </source>
</reference>
<evidence type="ECO:0000313" key="1">
    <source>
        <dbReference type="EMBL" id="GAA2134574.1"/>
    </source>
</evidence>
<dbReference type="Proteomes" id="UP001500443">
    <property type="component" value="Unassembled WGS sequence"/>
</dbReference>
<organism evidence="1 2">
    <name type="scientific">Streptomyces synnematoformans</name>
    <dbReference type="NCBI Taxonomy" id="415721"/>
    <lineage>
        <taxon>Bacteria</taxon>
        <taxon>Bacillati</taxon>
        <taxon>Actinomycetota</taxon>
        <taxon>Actinomycetes</taxon>
        <taxon>Kitasatosporales</taxon>
        <taxon>Streptomycetaceae</taxon>
        <taxon>Streptomyces</taxon>
    </lineage>
</organism>
<comment type="caution">
    <text evidence="1">The sequence shown here is derived from an EMBL/GenBank/DDBJ whole genome shotgun (WGS) entry which is preliminary data.</text>
</comment>
<evidence type="ECO:0008006" key="3">
    <source>
        <dbReference type="Google" id="ProtNLM"/>
    </source>
</evidence>
<evidence type="ECO:0000313" key="2">
    <source>
        <dbReference type="Proteomes" id="UP001500443"/>
    </source>
</evidence>
<name>A0ABN2YZN7_9ACTN</name>
<accession>A0ABN2YZN7</accession>
<sequence length="55" mass="5505">MLLPHSASMQNRLVAAVVTSVAAAALAVGAAFGMVAALTATPEQPNVPLISFDGR</sequence>
<proteinExistence type="predicted"/>